<reference evidence="3 4" key="1">
    <citation type="journal article" date="2020" name="ISME J.">
        <title>Comparative genomics reveals insights into cyanobacterial evolution and habitat adaptation.</title>
        <authorList>
            <person name="Chen M.Y."/>
            <person name="Teng W.K."/>
            <person name="Zhao L."/>
            <person name="Hu C.X."/>
            <person name="Zhou Y.K."/>
            <person name="Han B.P."/>
            <person name="Song L.R."/>
            <person name="Shu W.S."/>
        </authorList>
    </citation>
    <scope>NUCLEOTIDE SEQUENCE [LARGE SCALE GENOMIC DNA]</scope>
    <source>
        <strain evidence="3 4">FACHB-1370</strain>
    </source>
</reference>
<dbReference type="PROSITE" id="PS51740">
    <property type="entry name" value="SPOVT_ABRB"/>
    <property type="match status" value="1"/>
</dbReference>
<proteinExistence type="predicted"/>
<dbReference type="EMBL" id="JACJSK010000066">
    <property type="protein sequence ID" value="MBD2547323.1"/>
    <property type="molecule type" value="Genomic_DNA"/>
</dbReference>
<dbReference type="SUPFAM" id="SSF89447">
    <property type="entry name" value="AbrB/MazE/MraZ-like"/>
    <property type="match status" value="1"/>
</dbReference>
<dbReference type="RefSeq" id="WP_190880492.1">
    <property type="nucleotide sequence ID" value="NZ_JACJSK010000066.1"/>
</dbReference>
<dbReference type="Gene3D" id="2.10.260.10">
    <property type="match status" value="1"/>
</dbReference>
<dbReference type="InterPro" id="IPR037914">
    <property type="entry name" value="SpoVT-AbrB_sf"/>
</dbReference>
<feature type="domain" description="SpoVT-AbrB" evidence="2">
    <location>
        <begin position="7"/>
        <end position="53"/>
    </location>
</feature>
<sequence length="89" mass="10219">MSHTLEQYTVDLQEKGELIIPESVCKQLNLQPGDRLTLTIETDGSLRLVSLRQQVQKLKGIFKEIAPGVSLADELIQERRQEAFREREL</sequence>
<keyword evidence="1" id="KW-0238">DNA-binding</keyword>
<organism evidence="3 4">
    <name type="scientific">Planktothricoides raciborskii FACHB-1370</name>
    <dbReference type="NCBI Taxonomy" id="2949576"/>
    <lineage>
        <taxon>Bacteria</taxon>
        <taxon>Bacillati</taxon>
        <taxon>Cyanobacteriota</taxon>
        <taxon>Cyanophyceae</taxon>
        <taxon>Oscillatoriophycideae</taxon>
        <taxon>Oscillatoriales</taxon>
        <taxon>Oscillatoriaceae</taxon>
        <taxon>Planktothricoides</taxon>
    </lineage>
</organism>
<dbReference type="InterPro" id="IPR007159">
    <property type="entry name" value="SpoVT-AbrB_dom"/>
</dbReference>
<evidence type="ECO:0000313" key="3">
    <source>
        <dbReference type="EMBL" id="MBD2547323.1"/>
    </source>
</evidence>
<dbReference type="Proteomes" id="UP000641954">
    <property type="component" value="Unassembled WGS sequence"/>
</dbReference>
<keyword evidence="4" id="KW-1185">Reference proteome</keyword>
<name>A0ABR8EKP0_9CYAN</name>
<protein>
    <recommendedName>
        <fullName evidence="2">SpoVT-AbrB domain-containing protein</fullName>
    </recommendedName>
</protein>
<evidence type="ECO:0000259" key="2">
    <source>
        <dbReference type="PROSITE" id="PS51740"/>
    </source>
</evidence>
<gene>
    <name evidence="3" type="ORF">H6G72_26545</name>
</gene>
<evidence type="ECO:0000256" key="1">
    <source>
        <dbReference type="PROSITE-ProRule" id="PRU01076"/>
    </source>
</evidence>
<comment type="caution">
    <text evidence="3">The sequence shown here is derived from an EMBL/GenBank/DDBJ whole genome shotgun (WGS) entry which is preliminary data.</text>
</comment>
<accession>A0ABR8EKP0</accession>
<evidence type="ECO:0000313" key="4">
    <source>
        <dbReference type="Proteomes" id="UP000641954"/>
    </source>
</evidence>